<dbReference type="InterPro" id="IPR038326">
    <property type="entry name" value="IFN-lambda_sf"/>
</dbReference>
<keyword evidence="4" id="KW-0964">Secreted</keyword>
<dbReference type="GO" id="GO:0005125">
    <property type="term" value="F:cytokine activity"/>
    <property type="evidence" value="ECO:0007669"/>
    <property type="project" value="UniProtKB-KW"/>
</dbReference>
<dbReference type="EMBL" id="KN125205">
    <property type="protein sequence ID" value="KFO19047.1"/>
    <property type="molecule type" value="Genomic_DNA"/>
</dbReference>
<keyword evidence="6" id="KW-0051">Antiviral defense</keyword>
<keyword evidence="3" id="KW-0202">Cytokine</keyword>
<dbReference type="PANTHER" id="PTHR31943:SF1">
    <property type="entry name" value="INTERFERON LAMBDA-2-RELATED"/>
    <property type="match status" value="1"/>
</dbReference>
<proteinExistence type="inferred from homology"/>
<keyword evidence="5" id="KW-0732">Signal</keyword>
<accession>A0A091CMC4</accession>
<comment type="subcellular location">
    <subcellularLocation>
        <location evidence="1">Secreted</location>
    </subcellularLocation>
</comment>
<dbReference type="InterPro" id="IPR029177">
    <property type="entry name" value="INF_lambda"/>
</dbReference>
<evidence type="ECO:0000256" key="4">
    <source>
        <dbReference type="ARBA" id="ARBA00022525"/>
    </source>
</evidence>
<dbReference type="AlphaFoldDB" id="A0A091CMC4"/>
<sequence>MAQYRPLLPEERQAFNTAKDVLGKQLLRKGTKCNSDLFRAWDLRQLQVWERHVALQAELTVTLEVLSSVTDPALWEVLKQPIHALRLIHAQWQACVPSWPKAGGRTYSHRLHRWLQRLKRVTQESPGCLQTSVISNLFRLLTRDLR</sequence>
<dbReference type="GO" id="GO:0051607">
    <property type="term" value="P:defense response to virus"/>
    <property type="evidence" value="ECO:0007669"/>
    <property type="project" value="UniProtKB-KW"/>
</dbReference>
<dbReference type="Pfam" id="PF15177">
    <property type="entry name" value="IL28A"/>
    <property type="match status" value="1"/>
</dbReference>
<dbReference type="GO" id="GO:0050778">
    <property type="term" value="P:positive regulation of immune response"/>
    <property type="evidence" value="ECO:0007669"/>
    <property type="project" value="InterPro"/>
</dbReference>
<evidence type="ECO:0000256" key="1">
    <source>
        <dbReference type="ARBA" id="ARBA00004613"/>
    </source>
</evidence>
<evidence type="ECO:0000256" key="5">
    <source>
        <dbReference type="ARBA" id="ARBA00022729"/>
    </source>
</evidence>
<gene>
    <name evidence="7" type="ORF">H920_19609</name>
</gene>
<evidence type="ECO:0000313" key="8">
    <source>
        <dbReference type="Proteomes" id="UP000028990"/>
    </source>
</evidence>
<dbReference type="Proteomes" id="UP000028990">
    <property type="component" value="Unassembled WGS sequence"/>
</dbReference>
<evidence type="ECO:0000256" key="3">
    <source>
        <dbReference type="ARBA" id="ARBA00022514"/>
    </source>
</evidence>
<name>A0A091CMC4_FUKDA</name>
<reference evidence="7 8" key="1">
    <citation type="submission" date="2013-11" db="EMBL/GenBank/DDBJ databases">
        <title>The Damaraland mole rat (Fukomys damarensis) genome and evolution of African mole rats.</title>
        <authorList>
            <person name="Gladyshev V.N."/>
            <person name="Fang X."/>
        </authorList>
    </citation>
    <scope>NUCLEOTIDE SEQUENCE [LARGE SCALE GENOMIC DNA]</scope>
    <source>
        <tissue evidence="7">Liver</tissue>
    </source>
</reference>
<dbReference type="Gene3D" id="1.20.1250.60">
    <property type="entry name" value="Interferon lambda"/>
    <property type="match status" value="1"/>
</dbReference>
<evidence type="ECO:0000313" key="7">
    <source>
        <dbReference type="EMBL" id="KFO19047.1"/>
    </source>
</evidence>
<organism evidence="7 8">
    <name type="scientific">Fukomys damarensis</name>
    <name type="common">Damaraland mole rat</name>
    <name type="synonym">Cryptomys damarensis</name>
    <dbReference type="NCBI Taxonomy" id="885580"/>
    <lineage>
        <taxon>Eukaryota</taxon>
        <taxon>Metazoa</taxon>
        <taxon>Chordata</taxon>
        <taxon>Craniata</taxon>
        <taxon>Vertebrata</taxon>
        <taxon>Euteleostomi</taxon>
        <taxon>Mammalia</taxon>
        <taxon>Eutheria</taxon>
        <taxon>Euarchontoglires</taxon>
        <taxon>Glires</taxon>
        <taxon>Rodentia</taxon>
        <taxon>Hystricomorpha</taxon>
        <taxon>Bathyergidae</taxon>
        <taxon>Fukomys</taxon>
    </lineage>
</organism>
<evidence type="ECO:0000256" key="6">
    <source>
        <dbReference type="ARBA" id="ARBA00023118"/>
    </source>
</evidence>
<evidence type="ECO:0000256" key="2">
    <source>
        <dbReference type="ARBA" id="ARBA00008717"/>
    </source>
</evidence>
<protein>
    <submittedName>
        <fullName evidence="7">Interleukin-28B</fullName>
    </submittedName>
</protein>
<comment type="similarity">
    <text evidence="2">Belongs to the lambda interferon family.</text>
</comment>
<dbReference type="GO" id="GO:0045087">
    <property type="term" value="P:innate immune response"/>
    <property type="evidence" value="ECO:0007669"/>
    <property type="project" value="TreeGrafter"/>
</dbReference>
<dbReference type="PANTHER" id="PTHR31943">
    <property type="entry name" value="INTERLEUKIN-28 AND 29"/>
    <property type="match status" value="1"/>
</dbReference>
<dbReference type="GO" id="GO:0007259">
    <property type="term" value="P:cell surface receptor signaling pathway via JAK-STAT"/>
    <property type="evidence" value="ECO:0007669"/>
    <property type="project" value="InterPro"/>
</dbReference>
<dbReference type="GO" id="GO:0005615">
    <property type="term" value="C:extracellular space"/>
    <property type="evidence" value="ECO:0007669"/>
    <property type="project" value="UniProtKB-KW"/>
</dbReference>
<keyword evidence="8" id="KW-1185">Reference proteome</keyword>